<evidence type="ECO:0000256" key="1">
    <source>
        <dbReference type="SAM" id="Phobius"/>
    </source>
</evidence>
<protein>
    <submittedName>
        <fullName evidence="2">Uncharacterized protein</fullName>
    </submittedName>
</protein>
<keyword evidence="1" id="KW-0812">Transmembrane</keyword>
<dbReference type="EMBL" id="ASGP02000001">
    <property type="protein sequence ID" value="KAH9527774.1"/>
    <property type="molecule type" value="Genomic_DNA"/>
</dbReference>
<keyword evidence="3" id="KW-1185">Reference proteome</keyword>
<evidence type="ECO:0000313" key="2">
    <source>
        <dbReference type="EMBL" id="KAH9527774.1"/>
    </source>
</evidence>
<keyword evidence="1" id="KW-1133">Transmembrane helix</keyword>
<organism evidence="2 3">
    <name type="scientific">Dermatophagoides farinae</name>
    <name type="common">American house dust mite</name>
    <dbReference type="NCBI Taxonomy" id="6954"/>
    <lineage>
        <taxon>Eukaryota</taxon>
        <taxon>Metazoa</taxon>
        <taxon>Ecdysozoa</taxon>
        <taxon>Arthropoda</taxon>
        <taxon>Chelicerata</taxon>
        <taxon>Arachnida</taxon>
        <taxon>Acari</taxon>
        <taxon>Acariformes</taxon>
        <taxon>Sarcoptiformes</taxon>
        <taxon>Astigmata</taxon>
        <taxon>Psoroptidia</taxon>
        <taxon>Analgoidea</taxon>
        <taxon>Pyroglyphidae</taxon>
        <taxon>Dermatophagoidinae</taxon>
        <taxon>Dermatophagoides</taxon>
    </lineage>
</organism>
<accession>A0A922IED5</accession>
<evidence type="ECO:0000313" key="3">
    <source>
        <dbReference type="Proteomes" id="UP000790347"/>
    </source>
</evidence>
<reference evidence="2" key="2">
    <citation type="journal article" date="2022" name="Res Sq">
        <title>Comparative Genomics Reveals Insights into the Divergent Evolution of Astigmatic Mites and Household Pest Adaptations.</title>
        <authorList>
            <person name="Xiong Q."/>
            <person name="Wan A.T.-Y."/>
            <person name="Liu X.-Y."/>
            <person name="Fung C.S.-H."/>
            <person name="Xiao X."/>
            <person name="Malainual N."/>
            <person name="Hou J."/>
            <person name="Wang L."/>
            <person name="Wang M."/>
            <person name="Yang K."/>
            <person name="Cui Y."/>
            <person name="Leung E."/>
            <person name="Nong W."/>
            <person name="Shin S.-K."/>
            <person name="Au S."/>
            <person name="Jeong K.Y."/>
            <person name="Chew F.T."/>
            <person name="Hui J."/>
            <person name="Leung T.F."/>
            <person name="Tungtrongchitr A."/>
            <person name="Zhong N."/>
            <person name="Liu Z."/>
            <person name="Tsui S."/>
        </authorList>
    </citation>
    <scope>NUCLEOTIDE SEQUENCE</scope>
    <source>
        <strain evidence="2">Derf</strain>
        <tissue evidence="2">Whole organism</tissue>
    </source>
</reference>
<reference evidence="2" key="1">
    <citation type="submission" date="2013-05" db="EMBL/GenBank/DDBJ databases">
        <authorList>
            <person name="Yim A.K.Y."/>
            <person name="Chan T.F."/>
            <person name="Ji K.M."/>
            <person name="Liu X.Y."/>
            <person name="Zhou J.W."/>
            <person name="Li R.Q."/>
            <person name="Yang K.Y."/>
            <person name="Li J."/>
            <person name="Li M."/>
            <person name="Law P.T.W."/>
            <person name="Wu Y.L."/>
            <person name="Cai Z.L."/>
            <person name="Qin H."/>
            <person name="Bao Y."/>
            <person name="Leung R.K.K."/>
            <person name="Ng P.K.S."/>
            <person name="Zou J."/>
            <person name="Zhong X.J."/>
            <person name="Ran P.X."/>
            <person name="Zhong N.S."/>
            <person name="Liu Z.G."/>
            <person name="Tsui S.K.W."/>
        </authorList>
    </citation>
    <scope>NUCLEOTIDE SEQUENCE</scope>
    <source>
        <strain evidence="2">Derf</strain>
        <tissue evidence="2">Whole organism</tissue>
    </source>
</reference>
<sequence>MKTVNECNKIYQQKILQPIGQYCKEANDLDLIRNVLEPRPKRQIDIIVKGIKLAYDNWGKILHVRQSVMGFASNWINSKRMKKLTETKDSNICKYEYGGPKYMIFNLAKDCVKELNIAPHQESQSFFINQPETCDESGTFTQKYWKQTSCQPIGLVDETDPDEIQIHYNDEFLYAYCYNQTTITIFNVTTKSEYQRKFGTLKIKVYENEILNNFILGKNQKYKSSSKDLEMLLENNGSTTSEENSSVILLIYSITITLIIIGILAGYLFYYYKKKIKRHPAVESHIETTKLRNFPSALAIAEKEF</sequence>
<comment type="caution">
    <text evidence="2">The sequence shown here is derived from an EMBL/GenBank/DDBJ whole genome shotgun (WGS) entry which is preliminary data.</text>
</comment>
<name>A0A922IED5_DERFA</name>
<feature type="transmembrane region" description="Helical" evidence="1">
    <location>
        <begin position="247"/>
        <end position="270"/>
    </location>
</feature>
<dbReference type="AlphaFoldDB" id="A0A922IED5"/>
<gene>
    <name evidence="2" type="ORF">DERF_001773</name>
</gene>
<keyword evidence="1" id="KW-0472">Membrane</keyword>
<dbReference type="Proteomes" id="UP000790347">
    <property type="component" value="Unassembled WGS sequence"/>
</dbReference>
<proteinExistence type="predicted"/>